<evidence type="ECO:0000313" key="1">
    <source>
        <dbReference type="EMBL" id="AUM59642.1"/>
    </source>
</evidence>
<dbReference type="RefSeq" id="YP_009796591.1">
    <property type="nucleotide sequence ID" value="NC_047902.1"/>
</dbReference>
<proteinExistence type="predicted"/>
<name>A0A2I6PHW8_9CAUD</name>
<keyword evidence="2" id="KW-1185">Reference proteome</keyword>
<evidence type="ECO:0000313" key="2">
    <source>
        <dbReference type="Proteomes" id="UP000240704"/>
    </source>
</evidence>
<dbReference type="EMBL" id="MG596799">
    <property type="protein sequence ID" value="AUM59642.1"/>
    <property type="molecule type" value="Genomic_DNA"/>
</dbReference>
<sequence>MNNFRFNGYCNIQQGIPGSTNEVAGILEELVSEVDTLTTKGLLCEGDIERLERAAGKAELFLRPQAVEPAPWIGELADAQFNQLTPAQHERLVILMEECGEVVQVIGKILRHGVESCSPFGASQETNGEALLRELTDVGAAIGMLHLDLPLLADEQYMDGAIDKALRKKLAYCHHQGEDFKEYLDVVESL</sequence>
<dbReference type="Proteomes" id="UP000240704">
    <property type="component" value="Segment"/>
</dbReference>
<reference evidence="2" key="1">
    <citation type="submission" date="2017-11" db="EMBL/GenBank/DDBJ databases">
        <title>Genome sequence and characterization of the novel virulent phage PMBT3 infecting Pseudomonas sp.</title>
        <authorList>
            <person name="Koberg S."/>
            <person name="Brinks E."/>
            <person name="Heller K.J."/>
            <person name="Neve H."/>
            <person name="Franz C.M.A.P."/>
        </authorList>
    </citation>
    <scope>NUCLEOTIDE SEQUENCE [LARGE SCALE GENOMIC DNA]</scope>
</reference>
<organism evidence="1 2">
    <name type="scientific">Pseudomonas phage PMBT3</name>
    <dbReference type="NCBI Taxonomy" id="2059856"/>
    <lineage>
        <taxon>Viruses</taxon>
        <taxon>Duplodnaviria</taxon>
        <taxon>Heunggongvirae</taxon>
        <taxon>Uroviricota</taxon>
        <taxon>Caudoviricetes</taxon>
        <taxon>Maxrubnervirus</taxon>
        <taxon>Maxrubnervirus PMBT3</taxon>
    </lineage>
</organism>
<dbReference type="GeneID" id="54986981"/>
<accession>A0A2I6PHW8</accession>
<dbReference type="KEGG" id="vg:54986981"/>
<protein>
    <submittedName>
        <fullName evidence="1">Uncharacterized protein</fullName>
    </submittedName>
</protein>